<dbReference type="GO" id="GO:0007007">
    <property type="term" value="P:inner mitochondrial membrane organization"/>
    <property type="evidence" value="ECO:0007669"/>
    <property type="project" value="TreeGrafter"/>
</dbReference>
<dbReference type="PRINTS" id="PR01217">
    <property type="entry name" value="PRICHEXTENSN"/>
</dbReference>
<dbReference type="InterPro" id="IPR007964">
    <property type="entry name" value="MIC19/MIC25"/>
</dbReference>
<dbReference type="Pfam" id="PF05300">
    <property type="entry name" value="MIC19_MIC25"/>
    <property type="match status" value="1"/>
</dbReference>
<dbReference type="Proteomes" id="UP000515145">
    <property type="component" value="Chromosome 2"/>
</dbReference>
<keyword evidence="8" id="KW-0175">Coiled coil</keyword>
<evidence type="ECO:0000313" key="10">
    <source>
        <dbReference type="Proteomes" id="UP000515145"/>
    </source>
</evidence>
<accession>A0A6P7HQK7</accession>
<evidence type="ECO:0000256" key="4">
    <source>
        <dbReference type="ARBA" id="ARBA00023136"/>
    </source>
</evidence>
<organism evidence="10 11">
    <name type="scientific">Parambassis ranga</name>
    <name type="common">Indian glassy fish</name>
    <dbReference type="NCBI Taxonomy" id="210632"/>
    <lineage>
        <taxon>Eukaryota</taxon>
        <taxon>Metazoa</taxon>
        <taxon>Chordata</taxon>
        <taxon>Craniata</taxon>
        <taxon>Vertebrata</taxon>
        <taxon>Euteleostomi</taxon>
        <taxon>Actinopterygii</taxon>
        <taxon>Neopterygii</taxon>
        <taxon>Teleostei</taxon>
        <taxon>Neoteleostei</taxon>
        <taxon>Acanthomorphata</taxon>
        <taxon>Ovalentaria</taxon>
        <taxon>Ambassidae</taxon>
        <taxon>Parambassis</taxon>
    </lineage>
</organism>
<protein>
    <submittedName>
        <fullName evidence="11">Coiled-coil-helix-coiled-coil-helix domain containing 3a isoform X5</fullName>
    </submittedName>
</protein>
<keyword evidence="1" id="KW-0519">Myristate</keyword>
<keyword evidence="6" id="KW-0449">Lipoprotein</keyword>
<name>A0A6P7HQK7_9TELE</name>
<dbReference type="GeneID" id="114432286"/>
<feature type="compositionally biased region" description="Pro residues" evidence="9">
    <location>
        <begin position="165"/>
        <end position="187"/>
    </location>
</feature>
<keyword evidence="10" id="KW-1185">Reference proteome</keyword>
<comment type="subcellular location">
    <subcellularLocation>
        <location evidence="7">Mitochondrion inner membrane</location>
        <topology evidence="7">Lipid-anchor</topology>
    </subcellularLocation>
</comment>
<evidence type="ECO:0000256" key="2">
    <source>
        <dbReference type="ARBA" id="ARBA00022792"/>
    </source>
</evidence>
<feature type="compositionally biased region" description="Pro residues" evidence="9">
    <location>
        <begin position="57"/>
        <end position="84"/>
    </location>
</feature>
<dbReference type="CTD" id="407730"/>
<evidence type="ECO:0000256" key="1">
    <source>
        <dbReference type="ARBA" id="ARBA00022707"/>
    </source>
</evidence>
<evidence type="ECO:0000256" key="9">
    <source>
        <dbReference type="SAM" id="MobiDB-lite"/>
    </source>
</evidence>
<sequence>MGANSSTRRVSFESDENENITVVKGIRLSENVINRMREPSAPPKQQQQAPSKTSTLAPPPSLLRPVPPLFDPITSLPPPPPPLVEPVASAAPPSQVPFATETVAAPPPPPAEKVAAPTIVDMVAPPSSLPAPAIAVATPAFEPVATPPPPPPAAATETPTAEPVLPAPVPEPVAAPESSPAPPPPAAPAVDEETLRRKITDELYKGLEQERAKAEQELQACSFIDVCSELEAEKARASAQVQAEAQAQVQSEVSKILSVEWAVAEESLQQAVIRERIATEDEKLRAQLYEIGQKAKQLDAREADLKKQDAFYRDQVARLEERSAQFYKVTTENYHKSADQVNAKFKRYEMYPVCADLQGQILACYKDNVGKTLNCSNIAALYLQCVNNAKQNKLRTGG</sequence>
<dbReference type="GO" id="GO:0061617">
    <property type="term" value="C:MICOS complex"/>
    <property type="evidence" value="ECO:0007669"/>
    <property type="project" value="InterPro"/>
</dbReference>
<feature type="region of interest" description="Disordered" evidence="9">
    <location>
        <begin position="142"/>
        <end position="195"/>
    </location>
</feature>
<evidence type="ECO:0000256" key="3">
    <source>
        <dbReference type="ARBA" id="ARBA00023128"/>
    </source>
</evidence>
<gene>
    <name evidence="11" type="primary">chchd3a</name>
</gene>
<dbReference type="PANTHER" id="PTHR21588:SF23">
    <property type="entry name" value="MICOS COMPLEX SUBUNIT MIC19 ISOFORM X1"/>
    <property type="match status" value="1"/>
</dbReference>
<proteinExistence type="predicted"/>
<evidence type="ECO:0000313" key="11">
    <source>
        <dbReference type="RefSeq" id="XP_028256003.1"/>
    </source>
</evidence>
<dbReference type="AlphaFoldDB" id="A0A6P7HQK7"/>
<evidence type="ECO:0000256" key="8">
    <source>
        <dbReference type="SAM" id="Coils"/>
    </source>
</evidence>
<evidence type="ECO:0000256" key="6">
    <source>
        <dbReference type="ARBA" id="ARBA00023288"/>
    </source>
</evidence>
<keyword evidence="4" id="KW-0472">Membrane</keyword>
<keyword evidence="5" id="KW-1015">Disulfide bond</keyword>
<keyword evidence="3" id="KW-0496">Mitochondrion</keyword>
<feature type="region of interest" description="Disordered" evidence="9">
    <location>
        <begin position="29"/>
        <end position="90"/>
    </location>
</feature>
<dbReference type="RefSeq" id="XP_028256003.1">
    <property type="nucleotide sequence ID" value="XM_028400202.1"/>
</dbReference>
<feature type="region of interest" description="Disordered" evidence="9">
    <location>
        <begin position="1"/>
        <end position="20"/>
    </location>
</feature>
<dbReference type="InterPro" id="IPR052632">
    <property type="entry name" value="MICOS_subunit_Mic19"/>
</dbReference>
<feature type="compositionally biased region" description="Low complexity" evidence="9">
    <location>
        <begin position="154"/>
        <end position="164"/>
    </location>
</feature>
<feature type="compositionally biased region" description="Low complexity" evidence="9">
    <location>
        <begin position="43"/>
        <end position="52"/>
    </location>
</feature>
<evidence type="ECO:0000256" key="7">
    <source>
        <dbReference type="ARBA" id="ARBA00034476"/>
    </source>
</evidence>
<keyword evidence="2" id="KW-0999">Mitochondrion inner membrane</keyword>
<dbReference type="PANTHER" id="PTHR21588">
    <property type="entry name" value="COILED-COIL-HELIX-COILED-COIL-HELIX DOMAIN CONTAINING 6"/>
    <property type="match status" value="1"/>
</dbReference>
<feature type="coiled-coil region" evidence="8">
    <location>
        <begin position="197"/>
        <end position="247"/>
    </location>
</feature>
<reference evidence="11" key="1">
    <citation type="submission" date="2025-08" db="UniProtKB">
        <authorList>
            <consortium name="RefSeq"/>
        </authorList>
    </citation>
    <scope>IDENTIFICATION</scope>
</reference>
<evidence type="ECO:0000256" key="5">
    <source>
        <dbReference type="ARBA" id="ARBA00023157"/>
    </source>
</evidence>